<keyword evidence="8" id="KW-0539">Nucleus</keyword>
<proteinExistence type="predicted"/>
<accession>A0A642UL74</accession>
<name>A0A642UL74_DIURU</name>
<feature type="region of interest" description="Disordered" evidence="10">
    <location>
        <begin position="192"/>
        <end position="235"/>
    </location>
</feature>
<comment type="subcellular location">
    <subcellularLocation>
        <location evidence="1">Nucleus</location>
    </subcellularLocation>
</comment>
<dbReference type="OMA" id="KFVRQHD"/>
<keyword evidence="7" id="KW-0804">Transcription</keyword>
<dbReference type="GeneID" id="54782119"/>
<dbReference type="SMART" id="SM00355">
    <property type="entry name" value="ZnF_C2H2"/>
    <property type="match status" value="2"/>
</dbReference>
<dbReference type="GO" id="GO:0005634">
    <property type="term" value="C:nucleus"/>
    <property type="evidence" value="ECO:0007669"/>
    <property type="project" value="UniProtKB-SubCell"/>
</dbReference>
<dbReference type="Gene3D" id="3.30.160.60">
    <property type="entry name" value="Classic Zinc Finger"/>
    <property type="match status" value="2"/>
</dbReference>
<dbReference type="InterPro" id="IPR036236">
    <property type="entry name" value="Znf_C2H2_sf"/>
</dbReference>
<dbReference type="VEuPathDB" id="FungiDB:DIURU_003468"/>
<organism evidence="12 13">
    <name type="scientific">Diutina rugosa</name>
    <name type="common">Yeast</name>
    <name type="synonym">Candida rugosa</name>
    <dbReference type="NCBI Taxonomy" id="5481"/>
    <lineage>
        <taxon>Eukaryota</taxon>
        <taxon>Fungi</taxon>
        <taxon>Dikarya</taxon>
        <taxon>Ascomycota</taxon>
        <taxon>Saccharomycotina</taxon>
        <taxon>Pichiomycetes</taxon>
        <taxon>Debaryomycetaceae</taxon>
        <taxon>Diutina</taxon>
    </lineage>
</organism>
<dbReference type="Proteomes" id="UP000449547">
    <property type="component" value="Unassembled WGS sequence"/>
</dbReference>
<dbReference type="GO" id="GO:0045944">
    <property type="term" value="P:positive regulation of transcription by RNA polymerase II"/>
    <property type="evidence" value="ECO:0007669"/>
    <property type="project" value="UniProtKB-ARBA"/>
</dbReference>
<evidence type="ECO:0000256" key="8">
    <source>
        <dbReference type="ARBA" id="ARBA00023242"/>
    </source>
</evidence>
<feature type="compositionally biased region" description="Polar residues" evidence="10">
    <location>
        <begin position="292"/>
        <end position="305"/>
    </location>
</feature>
<dbReference type="PROSITE" id="PS00028">
    <property type="entry name" value="ZINC_FINGER_C2H2_1"/>
    <property type="match status" value="2"/>
</dbReference>
<evidence type="ECO:0000256" key="1">
    <source>
        <dbReference type="ARBA" id="ARBA00004123"/>
    </source>
</evidence>
<evidence type="ECO:0000259" key="11">
    <source>
        <dbReference type="PROSITE" id="PS50157"/>
    </source>
</evidence>
<dbReference type="SUPFAM" id="SSF57667">
    <property type="entry name" value="beta-beta-alpha zinc fingers"/>
    <property type="match status" value="1"/>
</dbReference>
<reference evidence="12 13" key="1">
    <citation type="submission" date="2019-07" db="EMBL/GenBank/DDBJ databases">
        <title>Genome assembly of two rare yeast pathogens: Diutina rugosa and Trichomonascus ciferrii.</title>
        <authorList>
            <person name="Mixao V."/>
            <person name="Saus E."/>
            <person name="Hansen A."/>
            <person name="Lass-Flor C."/>
            <person name="Gabaldon T."/>
        </authorList>
    </citation>
    <scope>NUCLEOTIDE SEQUENCE [LARGE SCALE GENOMIC DNA]</scope>
    <source>
        <strain evidence="12 13">CBS 613</strain>
    </source>
</reference>
<keyword evidence="5" id="KW-0862">Zinc</keyword>
<dbReference type="Pfam" id="PF00096">
    <property type="entry name" value="zf-C2H2"/>
    <property type="match status" value="2"/>
</dbReference>
<keyword evidence="13" id="KW-1185">Reference proteome</keyword>
<dbReference type="EMBL" id="SWFT01000105">
    <property type="protein sequence ID" value="KAA8901098.1"/>
    <property type="molecule type" value="Genomic_DNA"/>
</dbReference>
<evidence type="ECO:0000313" key="13">
    <source>
        <dbReference type="Proteomes" id="UP000449547"/>
    </source>
</evidence>
<gene>
    <name evidence="12" type="ORF">DIURU_003468</name>
</gene>
<dbReference type="PANTHER" id="PTHR23235">
    <property type="entry name" value="KRUEPPEL-LIKE TRANSCRIPTION FACTOR"/>
    <property type="match status" value="1"/>
</dbReference>
<dbReference type="GO" id="GO:0000981">
    <property type="term" value="F:DNA-binding transcription factor activity, RNA polymerase II-specific"/>
    <property type="evidence" value="ECO:0007669"/>
    <property type="project" value="TreeGrafter"/>
</dbReference>
<evidence type="ECO:0000256" key="10">
    <source>
        <dbReference type="SAM" id="MobiDB-lite"/>
    </source>
</evidence>
<keyword evidence="4 9" id="KW-0863">Zinc-finger</keyword>
<evidence type="ECO:0000256" key="9">
    <source>
        <dbReference type="PROSITE-ProRule" id="PRU00042"/>
    </source>
</evidence>
<feature type="compositionally biased region" description="Polar residues" evidence="10">
    <location>
        <begin position="223"/>
        <end position="235"/>
    </location>
</feature>
<dbReference type="RefSeq" id="XP_034011721.1">
    <property type="nucleotide sequence ID" value="XM_034156233.1"/>
</dbReference>
<comment type="caution">
    <text evidence="12">The sequence shown here is derived from an EMBL/GenBank/DDBJ whole genome shotgun (WGS) entry which is preliminary data.</text>
</comment>
<evidence type="ECO:0000313" key="12">
    <source>
        <dbReference type="EMBL" id="KAA8901098.1"/>
    </source>
</evidence>
<dbReference type="PROSITE" id="PS50157">
    <property type="entry name" value="ZINC_FINGER_C2H2_2"/>
    <property type="match status" value="2"/>
</dbReference>
<dbReference type="AlphaFoldDB" id="A0A642UL74"/>
<dbReference type="FunFam" id="3.30.160.60:FF:001752">
    <property type="entry name" value="Transcriptional factor SWI5"/>
    <property type="match status" value="1"/>
</dbReference>
<evidence type="ECO:0000256" key="3">
    <source>
        <dbReference type="ARBA" id="ARBA00022737"/>
    </source>
</evidence>
<feature type="domain" description="C2H2-type" evidence="11">
    <location>
        <begin position="430"/>
        <end position="457"/>
    </location>
</feature>
<feature type="region of interest" description="Disordered" evidence="10">
    <location>
        <begin position="249"/>
        <end position="313"/>
    </location>
</feature>
<feature type="compositionally biased region" description="Low complexity" evidence="10">
    <location>
        <begin position="208"/>
        <end position="217"/>
    </location>
</feature>
<keyword evidence="3" id="KW-0677">Repeat</keyword>
<feature type="domain" description="C2H2-type" evidence="11">
    <location>
        <begin position="400"/>
        <end position="429"/>
    </location>
</feature>
<dbReference type="OrthoDB" id="3437960at2759"/>
<evidence type="ECO:0000256" key="4">
    <source>
        <dbReference type="ARBA" id="ARBA00022771"/>
    </source>
</evidence>
<sequence>MEYNHWDIEAPFELEDMLNQTLTGLQDLDVPSGFEPESAYHNPSTGTRKISGTAIFGVTAPSDVADLYCEEAAKSGVPVASQQMLPGDEILNFELDDDKQFFSSPLKKEDWDADYTDFSKHNKYPPSSPIPTRAFQSSPIKKDTSFTTNFSVKYLQELHNRESPVYVDDIEPLLDKKYVPIPVQEPTPINLQFSDNAFLPPPAESHSVHSSPQWSSPEPTSPSPQRSVYSSNLTSSPVHPVLKNSTQFCNPQYFDPHGSPEHDVAFSTPQKPPPPVFMAQLESLPLPRHSQESFGSSPIKNQSPVRSPARPQPLQAEVVDADATITQLTPLKQNPFPNTPVKGSSVQLEWSPIISPNPKGNENVRKHIQQSTPKRIKKTSLLPPGELDRYWEGPDENKTYTCTYRECGKKFTRRYNVRSHIQTHLCDRPFACTYCTKKFVRQHDLNRHVKGHLEARHCKCPCGKEFARLDALKKHRERNICAGGLAPQPAAISKPSVRVKHKVLDEAMSEKVIDNIMGRDQPVGHDGSN</sequence>
<evidence type="ECO:0000256" key="5">
    <source>
        <dbReference type="ARBA" id="ARBA00022833"/>
    </source>
</evidence>
<dbReference type="GO" id="GO:0008270">
    <property type="term" value="F:zinc ion binding"/>
    <property type="evidence" value="ECO:0007669"/>
    <property type="project" value="UniProtKB-KW"/>
</dbReference>
<evidence type="ECO:0000256" key="2">
    <source>
        <dbReference type="ARBA" id="ARBA00022723"/>
    </source>
</evidence>
<evidence type="ECO:0000256" key="7">
    <source>
        <dbReference type="ARBA" id="ARBA00023163"/>
    </source>
</evidence>
<dbReference type="GO" id="GO:0000978">
    <property type="term" value="F:RNA polymerase II cis-regulatory region sequence-specific DNA binding"/>
    <property type="evidence" value="ECO:0007669"/>
    <property type="project" value="TreeGrafter"/>
</dbReference>
<protein>
    <recommendedName>
        <fullName evidence="11">C2H2-type domain-containing protein</fullName>
    </recommendedName>
</protein>
<evidence type="ECO:0000256" key="6">
    <source>
        <dbReference type="ARBA" id="ARBA00023015"/>
    </source>
</evidence>
<dbReference type="InterPro" id="IPR013087">
    <property type="entry name" value="Znf_C2H2_type"/>
</dbReference>
<keyword evidence="6" id="KW-0805">Transcription regulation</keyword>
<dbReference type="PANTHER" id="PTHR23235:SF120">
    <property type="entry name" value="KRUPPEL-LIKE FACTOR 15"/>
    <property type="match status" value="1"/>
</dbReference>
<feature type="region of interest" description="Disordered" evidence="10">
    <location>
        <begin position="354"/>
        <end position="381"/>
    </location>
</feature>
<keyword evidence="2" id="KW-0479">Metal-binding</keyword>